<protein>
    <submittedName>
        <fullName evidence="2">Uncharacterized protein</fullName>
    </submittedName>
</protein>
<organism evidence="2 3">
    <name type="scientific">Brevibacillus choshinensis</name>
    <dbReference type="NCBI Taxonomy" id="54911"/>
    <lineage>
        <taxon>Bacteria</taxon>
        <taxon>Bacillati</taxon>
        <taxon>Bacillota</taxon>
        <taxon>Bacilli</taxon>
        <taxon>Bacillales</taxon>
        <taxon>Paenibacillaceae</taxon>
        <taxon>Brevibacillus</taxon>
    </lineage>
</organism>
<evidence type="ECO:0000256" key="1">
    <source>
        <dbReference type="SAM" id="Phobius"/>
    </source>
</evidence>
<keyword evidence="3" id="KW-1185">Reference proteome</keyword>
<name>A0ABR5N675_BRECH</name>
<evidence type="ECO:0000313" key="3">
    <source>
        <dbReference type="Proteomes" id="UP000051063"/>
    </source>
</evidence>
<feature type="transmembrane region" description="Helical" evidence="1">
    <location>
        <begin position="26"/>
        <end position="44"/>
    </location>
</feature>
<keyword evidence="1" id="KW-0812">Transmembrane</keyword>
<dbReference type="Proteomes" id="UP000051063">
    <property type="component" value="Unassembled WGS sequence"/>
</dbReference>
<keyword evidence="1" id="KW-0472">Membrane</keyword>
<accession>A0ABR5N675</accession>
<evidence type="ECO:0000313" key="2">
    <source>
        <dbReference type="EMBL" id="KQL45929.1"/>
    </source>
</evidence>
<gene>
    <name evidence="2" type="ORF">AN963_12975</name>
</gene>
<feature type="transmembrane region" description="Helical" evidence="1">
    <location>
        <begin position="5"/>
        <end position="20"/>
    </location>
</feature>
<keyword evidence="1" id="KW-1133">Transmembrane helix</keyword>
<proteinExistence type="predicted"/>
<dbReference type="EMBL" id="LJJB01000010">
    <property type="protein sequence ID" value="KQL45929.1"/>
    <property type="molecule type" value="Genomic_DNA"/>
</dbReference>
<comment type="caution">
    <text evidence="2">The sequence shown here is derived from an EMBL/GenBank/DDBJ whole genome shotgun (WGS) entry which is preliminary data.</text>
</comment>
<sequence length="130" mass="15602">MEYMALWFLLGIIFMITWTTKGFQLWLKMIITIYYLVLSFVFIMRKEEIYRQFHTIPVPNTFWDANSDWVSSLIGFYFLPFLLILLFNYYRWFTQTSGTAKKVGIVLSLIPSGVVFFCLLFIFSMYGYRP</sequence>
<dbReference type="RefSeq" id="WP_055744998.1">
    <property type="nucleotide sequence ID" value="NZ_LJJB01000010.1"/>
</dbReference>
<feature type="transmembrane region" description="Helical" evidence="1">
    <location>
        <begin position="105"/>
        <end position="128"/>
    </location>
</feature>
<feature type="transmembrane region" description="Helical" evidence="1">
    <location>
        <begin position="73"/>
        <end position="93"/>
    </location>
</feature>
<reference evidence="2 3" key="1">
    <citation type="submission" date="2015-09" db="EMBL/GenBank/DDBJ databases">
        <title>Genome sequencing project for genomic taxonomy and phylogenomics of Bacillus-like bacteria.</title>
        <authorList>
            <person name="Liu B."/>
            <person name="Wang J."/>
            <person name="Zhu Y."/>
            <person name="Liu G."/>
            <person name="Chen Q."/>
            <person name="Chen Z."/>
            <person name="Lan J."/>
            <person name="Che J."/>
            <person name="Ge C."/>
            <person name="Shi H."/>
            <person name="Pan Z."/>
            <person name="Liu X."/>
        </authorList>
    </citation>
    <scope>NUCLEOTIDE SEQUENCE [LARGE SCALE GENOMIC DNA]</scope>
    <source>
        <strain evidence="2 3">DSM 8552</strain>
    </source>
</reference>